<comment type="subcellular location">
    <subcellularLocation>
        <location evidence="1">Membrane</location>
        <topology evidence="1">Single-pass membrane protein</topology>
    </subcellularLocation>
</comment>
<dbReference type="GO" id="GO:0016020">
    <property type="term" value="C:membrane"/>
    <property type="evidence" value="ECO:0007669"/>
    <property type="project" value="UniProtKB-SubCell"/>
</dbReference>
<keyword evidence="2" id="KW-0812">Transmembrane</keyword>
<evidence type="ECO:0000256" key="1">
    <source>
        <dbReference type="ARBA" id="ARBA00004167"/>
    </source>
</evidence>
<sequence>MIVLIILGIILVVMSFTLKTDHNPLSKFSGLFKIIGILLIVGGIFSAAFKQIDAGTVGVKSLYGNVEPGILESGLNVINPLLDVTIFDIRTQNYTMSSSKSEGDIEGDDAIRVLSNDGLEVIIDLTVLYRVSAEDAPTIFKEIGVSYKDKIVRPVTSTRIRDNAVYYDAVALYSTKRVEFQNRIFKTIEADFKLRGLILEQLLIRNINLPASVKASIESKINAEQDAQKMTFVLQKEKQEAERKRVEAQGIADYQRIIGIGLSAKQLQYESIKAQKELAASPNTKIIFMDAKGSSSIILSDK</sequence>
<name>A0A4R5D1E9_9FLAO</name>
<dbReference type="EMBL" id="SMFO01000001">
    <property type="protein sequence ID" value="TDE06097.1"/>
    <property type="molecule type" value="Genomic_DNA"/>
</dbReference>
<evidence type="ECO:0000259" key="3">
    <source>
        <dbReference type="SMART" id="SM00244"/>
    </source>
</evidence>
<feature type="domain" description="Band 7" evidence="3">
    <location>
        <begin position="47"/>
        <end position="221"/>
    </location>
</feature>
<dbReference type="Proteomes" id="UP000294597">
    <property type="component" value="Unassembled WGS sequence"/>
</dbReference>
<dbReference type="InterPro" id="IPR036013">
    <property type="entry name" value="Band_7/SPFH_dom_sf"/>
</dbReference>
<dbReference type="Pfam" id="PF01145">
    <property type="entry name" value="Band_7"/>
    <property type="match status" value="1"/>
</dbReference>
<comment type="caution">
    <text evidence="4">The sequence shown here is derived from an EMBL/GenBank/DDBJ whole genome shotgun (WGS) entry which is preliminary data.</text>
</comment>
<dbReference type="InterPro" id="IPR001107">
    <property type="entry name" value="Band_7"/>
</dbReference>
<dbReference type="PANTHER" id="PTHR23222:SF0">
    <property type="entry name" value="PROHIBITIN 1"/>
    <property type="match status" value="1"/>
</dbReference>
<accession>A0A4R5D1E9</accession>
<dbReference type="RefSeq" id="WP_132108079.1">
    <property type="nucleotide sequence ID" value="NZ_SMFO01000001.1"/>
</dbReference>
<keyword evidence="2" id="KW-1133">Transmembrane helix</keyword>
<feature type="transmembrane region" description="Helical" evidence="2">
    <location>
        <begin position="31"/>
        <end position="49"/>
    </location>
</feature>
<keyword evidence="5" id="KW-1185">Reference proteome</keyword>
<reference evidence="4 5" key="1">
    <citation type="submission" date="2019-03" db="EMBL/GenBank/DDBJ databases">
        <title>Flavobacterium TSA-D2 sp. nov., isolated from arctic soil.</title>
        <authorList>
            <person name="Chaudhary D.K."/>
        </authorList>
    </citation>
    <scope>NUCLEOTIDE SEQUENCE [LARGE SCALE GENOMIC DNA]</scope>
    <source>
        <strain evidence="4 5">TSA-D2</strain>
    </source>
</reference>
<dbReference type="CDD" id="cd03401">
    <property type="entry name" value="SPFH_prohibitin"/>
    <property type="match status" value="1"/>
</dbReference>
<evidence type="ECO:0000313" key="4">
    <source>
        <dbReference type="EMBL" id="TDE06097.1"/>
    </source>
</evidence>
<evidence type="ECO:0000256" key="2">
    <source>
        <dbReference type="SAM" id="Phobius"/>
    </source>
</evidence>
<organism evidence="4 5">
    <name type="scientific">Flavobacterium hiemivividum</name>
    <dbReference type="NCBI Taxonomy" id="2541734"/>
    <lineage>
        <taxon>Bacteria</taxon>
        <taxon>Pseudomonadati</taxon>
        <taxon>Bacteroidota</taxon>
        <taxon>Flavobacteriia</taxon>
        <taxon>Flavobacteriales</taxon>
        <taxon>Flavobacteriaceae</taxon>
        <taxon>Flavobacterium</taxon>
    </lineage>
</organism>
<dbReference type="SUPFAM" id="SSF117892">
    <property type="entry name" value="Band 7/SPFH domain"/>
    <property type="match status" value="1"/>
</dbReference>
<gene>
    <name evidence="4" type="ORF">E0F98_00280</name>
</gene>
<dbReference type="SMART" id="SM00244">
    <property type="entry name" value="PHB"/>
    <property type="match status" value="1"/>
</dbReference>
<dbReference type="InterPro" id="IPR000163">
    <property type="entry name" value="Prohibitin"/>
</dbReference>
<keyword evidence="2" id="KW-0472">Membrane</keyword>
<protein>
    <submittedName>
        <fullName evidence="4">Prohibitin family protein</fullName>
    </submittedName>
</protein>
<dbReference type="AlphaFoldDB" id="A0A4R5D1E9"/>
<evidence type="ECO:0000313" key="5">
    <source>
        <dbReference type="Proteomes" id="UP000294597"/>
    </source>
</evidence>
<dbReference type="Gene3D" id="3.30.479.30">
    <property type="entry name" value="Band 7 domain"/>
    <property type="match status" value="1"/>
</dbReference>
<dbReference type="PANTHER" id="PTHR23222">
    <property type="entry name" value="PROHIBITIN"/>
    <property type="match status" value="1"/>
</dbReference>
<proteinExistence type="predicted"/>